<keyword evidence="1" id="KW-1133">Transmembrane helix</keyword>
<dbReference type="OrthoDB" id="2943482at2"/>
<proteinExistence type="predicted"/>
<feature type="transmembrane region" description="Helical" evidence="1">
    <location>
        <begin position="6"/>
        <end position="27"/>
    </location>
</feature>
<evidence type="ECO:0000256" key="1">
    <source>
        <dbReference type="SAM" id="Phobius"/>
    </source>
</evidence>
<sequence length="202" mass="23540">MLLSTVILGWIGIGVFVTILLTFMKLMKNKEQGLLHVVMGFMYAMWLPLPFALYFEQEQELILTGSIFGFVYLLMLIITMGFQAGHIVHIVKQEQSEIWEERATWMLDTFSSSYENLAGVFKSVWSIFLAISFWLNGETWMAILMSLFSLMIIYYVNNLVNVSTIKRIKLTKKLKPNPFIYNIEALLFFLTLMIYITMQLLE</sequence>
<dbReference type="AlphaFoldDB" id="A0A0U9H3N7"/>
<accession>A0A0U9H3N7</accession>
<gene>
    <name evidence="2" type="ORF">OPHB3_0213</name>
</gene>
<feature type="transmembrane region" description="Helical" evidence="1">
    <location>
        <begin position="34"/>
        <end position="55"/>
    </location>
</feature>
<dbReference type="RefSeq" id="WP_058949136.1">
    <property type="nucleotide sequence ID" value="NZ_BBXV01000004.1"/>
</dbReference>
<feature type="transmembrane region" description="Helical" evidence="1">
    <location>
        <begin position="179"/>
        <end position="198"/>
    </location>
</feature>
<comment type="caution">
    <text evidence="2">The sequence shown here is derived from an EMBL/GenBank/DDBJ whole genome shotgun (WGS) entry which is preliminary data.</text>
</comment>
<keyword evidence="1" id="KW-0472">Membrane</keyword>
<evidence type="ECO:0000313" key="2">
    <source>
        <dbReference type="EMBL" id="GAQ16297.1"/>
    </source>
</evidence>
<keyword evidence="1" id="KW-0812">Transmembrane</keyword>
<reference evidence="2 3" key="2">
    <citation type="journal article" date="2016" name="Genome Announc.">
        <title>Draft Genome Sequence of Oceanobacillus picturae Heshi-B3, Isolated from Fermented Rice Bran in a Traditional Japanese Seafood Dish.</title>
        <authorList>
            <person name="Akuzawa S."/>
            <person name="Nagaoka J."/>
            <person name="Kanekatsu M."/>
            <person name="Kanesaki Y."/>
            <person name="Suzuki T."/>
        </authorList>
    </citation>
    <scope>NUCLEOTIDE SEQUENCE [LARGE SCALE GENOMIC DNA]</scope>
    <source>
        <strain evidence="2 3">Heshi-B3</strain>
    </source>
</reference>
<protein>
    <submittedName>
        <fullName evidence="2">Uncharacterized protein</fullName>
    </submittedName>
</protein>
<dbReference type="EMBL" id="BBXV01000004">
    <property type="protein sequence ID" value="GAQ16297.1"/>
    <property type="molecule type" value="Genomic_DNA"/>
</dbReference>
<feature type="transmembrane region" description="Helical" evidence="1">
    <location>
        <begin position="61"/>
        <end position="82"/>
    </location>
</feature>
<organism evidence="2 3">
    <name type="scientific">Oceanobacillus picturae</name>
    <dbReference type="NCBI Taxonomy" id="171693"/>
    <lineage>
        <taxon>Bacteria</taxon>
        <taxon>Bacillati</taxon>
        <taxon>Bacillota</taxon>
        <taxon>Bacilli</taxon>
        <taxon>Bacillales</taxon>
        <taxon>Bacillaceae</taxon>
        <taxon>Oceanobacillus</taxon>
    </lineage>
</organism>
<feature type="transmembrane region" description="Helical" evidence="1">
    <location>
        <begin position="116"/>
        <end position="134"/>
    </location>
</feature>
<dbReference type="Proteomes" id="UP000052946">
    <property type="component" value="Unassembled WGS sequence"/>
</dbReference>
<evidence type="ECO:0000313" key="3">
    <source>
        <dbReference type="Proteomes" id="UP000052946"/>
    </source>
</evidence>
<reference evidence="3" key="1">
    <citation type="submission" date="2015-07" db="EMBL/GenBank/DDBJ databases">
        <title>Draft Genome Sequence of Oceanobacillus picturae Heshi-B3 that Was Isolated from Fermented Rice Bran with Aging Salted Mackerel, Which Was Named Heshiko as Traditional Fermented Seafood in Japan.</title>
        <authorList>
            <person name="Akuzawa S."/>
            <person name="Nakagawa J."/>
            <person name="Kanekatsu T."/>
            <person name="Kanesaki Y."/>
            <person name="Suzuki T."/>
        </authorList>
    </citation>
    <scope>NUCLEOTIDE SEQUENCE [LARGE SCALE GENOMIC DNA]</scope>
    <source>
        <strain evidence="3">Heshi-B3</strain>
    </source>
</reference>
<name>A0A0U9H3N7_9BACI</name>
<feature type="transmembrane region" description="Helical" evidence="1">
    <location>
        <begin position="140"/>
        <end position="158"/>
    </location>
</feature>